<comment type="caution">
    <text evidence="2">The sequence shown here is derived from an EMBL/GenBank/DDBJ whole genome shotgun (WGS) entry which is preliminary data.</text>
</comment>
<evidence type="ECO:0000313" key="2">
    <source>
        <dbReference type="EMBL" id="OFW59320.1"/>
    </source>
</evidence>
<reference evidence="2 3" key="1">
    <citation type="journal article" date="2016" name="Nat. Commun.">
        <title>Thousands of microbial genomes shed light on interconnected biogeochemical processes in an aquifer system.</title>
        <authorList>
            <person name="Anantharaman K."/>
            <person name="Brown C.T."/>
            <person name="Hug L.A."/>
            <person name="Sharon I."/>
            <person name="Castelle C.J."/>
            <person name="Probst A.J."/>
            <person name="Thomas B.C."/>
            <person name="Singh A."/>
            <person name="Wilkins M.J."/>
            <person name="Karaoz U."/>
            <person name="Brodie E.L."/>
            <person name="Williams K.H."/>
            <person name="Hubbard S.S."/>
            <person name="Banfield J.F."/>
        </authorList>
    </citation>
    <scope>NUCLEOTIDE SEQUENCE [LARGE SCALE GENOMIC DNA]</scope>
</reference>
<name>A0A1F2WR91_9ACTN</name>
<feature type="transmembrane region" description="Helical" evidence="1">
    <location>
        <begin position="12"/>
        <end position="38"/>
    </location>
</feature>
<keyword evidence="1" id="KW-0472">Membrane</keyword>
<dbReference type="STRING" id="1797197.A2Y75_10775"/>
<accession>A0A1F2WR91</accession>
<evidence type="ECO:0000313" key="3">
    <source>
        <dbReference type="Proteomes" id="UP000177876"/>
    </source>
</evidence>
<dbReference type="Proteomes" id="UP000177876">
    <property type="component" value="Unassembled WGS sequence"/>
</dbReference>
<keyword evidence="1" id="KW-1133">Transmembrane helix</keyword>
<proteinExistence type="predicted"/>
<dbReference type="EMBL" id="MELK01000016">
    <property type="protein sequence ID" value="OFW59320.1"/>
    <property type="molecule type" value="Genomic_DNA"/>
</dbReference>
<organism evidence="2 3">
    <name type="scientific">Candidatus Solincola sediminis</name>
    <dbReference type="NCBI Taxonomy" id="1797199"/>
    <lineage>
        <taxon>Bacteria</taxon>
        <taxon>Bacillati</taxon>
        <taxon>Actinomycetota</taxon>
        <taxon>Candidatus Geothermincolia</taxon>
        <taxon>Candidatus Geothermincolales</taxon>
        <taxon>Candidatus Geothermincolaceae</taxon>
        <taxon>Candidatus Solincola</taxon>
    </lineage>
</organism>
<evidence type="ECO:0000256" key="1">
    <source>
        <dbReference type="SAM" id="Phobius"/>
    </source>
</evidence>
<feature type="transmembrane region" description="Helical" evidence="1">
    <location>
        <begin position="95"/>
        <end position="117"/>
    </location>
</feature>
<feature type="transmembrane region" description="Helical" evidence="1">
    <location>
        <begin position="69"/>
        <end position="89"/>
    </location>
</feature>
<protein>
    <submittedName>
        <fullName evidence="2">Uncharacterized protein</fullName>
    </submittedName>
</protein>
<gene>
    <name evidence="2" type="ORF">A2Y75_10775</name>
</gene>
<dbReference type="AlphaFoldDB" id="A0A1F2WR91"/>
<keyword evidence="1" id="KW-0812">Transmembrane</keyword>
<sequence>MLLWVMLLGMMTLINVTMVGAVMQVFASVPDVAFLTIISRPLTRKTDPEEVPLSPWDASQRLGKILRRIIGSCIAIAASAIAISIWALAAGWGAVAIIAITLWVVAGNLLFTSIAPANWRRRASRIRPDIYDEEPEKSHPERPGLG</sequence>